<feature type="region of interest" description="Disordered" evidence="1">
    <location>
        <begin position="77"/>
        <end position="102"/>
    </location>
</feature>
<feature type="compositionally biased region" description="Polar residues" evidence="1">
    <location>
        <begin position="91"/>
        <end position="102"/>
    </location>
</feature>
<evidence type="ECO:0000256" key="1">
    <source>
        <dbReference type="SAM" id="MobiDB-lite"/>
    </source>
</evidence>
<dbReference type="AlphaFoldDB" id="A0A1D8NFV3"/>
<dbReference type="EMBL" id="CP017556">
    <property type="protein sequence ID" value="AOW04519.1"/>
    <property type="molecule type" value="Genomic_DNA"/>
</dbReference>
<dbReference type="RefSeq" id="XP_068138932.1">
    <property type="nucleotide sequence ID" value="XM_068282831.1"/>
</dbReference>
<evidence type="ECO:0000313" key="3">
    <source>
        <dbReference type="Proteomes" id="UP000182444"/>
    </source>
</evidence>
<protein>
    <submittedName>
        <fullName evidence="2">Uncharacterized protein</fullName>
    </submittedName>
</protein>
<evidence type="ECO:0000313" key="2">
    <source>
        <dbReference type="EMBL" id="AOW04519.1"/>
    </source>
</evidence>
<name>A0A1D8NFV3_YARLL</name>
<dbReference type="GeneID" id="94583443"/>
<reference evidence="2 3" key="1">
    <citation type="journal article" date="2016" name="PLoS ONE">
        <title>Sequence Assembly of Yarrowia lipolytica Strain W29/CLIB89 Shows Transposable Element Diversity.</title>
        <authorList>
            <person name="Magnan C."/>
            <person name="Yu J."/>
            <person name="Chang I."/>
            <person name="Jahn E."/>
            <person name="Kanomata Y."/>
            <person name="Wu J."/>
            <person name="Zeller M."/>
            <person name="Oakes M."/>
            <person name="Baldi P."/>
            <person name="Sandmeyer S."/>
        </authorList>
    </citation>
    <scope>NUCLEOTIDE SEQUENCE [LARGE SCALE GENOMIC DNA]</scope>
    <source>
        <strain evidence="3">CLIB89(W29)</strain>
    </source>
</reference>
<dbReference type="VEuPathDB" id="FungiDB:YALI1_D30241g"/>
<dbReference type="Proteomes" id="UP000182444">
    <property type="component" value="Chromosome 1D"/>
</dbReference>
<gene>
    <name evidence="2" type="ORF">YALI1_D30241g</name>
</gene>
<accession>A0A1D8NFV3</accession>
<proteinExistence type="predicted"/>
<organism evidence="2 3">
    <name type="scientific">Yarrowia lipolytica</name>
    <name type="common">Candida lipolytica</name>
    <dbReference type="NCBI Taxonomy" id="4952"/>
    <lineage>
        <taxon>Eukaryota</taxon>
        <taxon>Fungi</taxon>
        <taxon>Dikarya</taxon>
        <taxon>Ascomycota</taxon>
        <taxon>Saccharomycotina</taxon>
        <taxon>Dipodascomycetes</taxon>
        <taxon>Dipodascales</taxon>
        <taxon>Dipodascales incertae sedis</taxon>
        <taxon>Yarrowia</taxon>
    </lineage>
</organism>
<sequence>MRLSVNQQKNRRTSLCCKQSFRRTARVKYLDSEHVLHQVSYLSTSELYLDRPKSLSEPPGPGSKPWKTFKTKYTGMTKQNRPLGPGLGESLTHSSITPDIQL</sequence>